<accession>A0A4R3JB85</accession>
<evidence type="ECO:0000259" key="2">
    <source>
        <dbReference type="Pfam" id="PF09832"/>
    </source>
</evidence>
<organism evidence="3 4">
    <name type="scientific">Varunaivibrio sulfuroxidans</name>
    <dbReference type="NCBI Taxonomy" id="1773489"/>
    <lineage>
        <taxon>Bacteria</taxon>
        <taxon>Pseudomonadati</taxon>
        <taxon>Pseudomonadota</taxon>
        <taxon>Alphaproteobacteria</taxon>
        <taxon>Rhodospirillales</taxon>
        <taxon>Magnetovibrionaceae</taxon>
        <taxon>Varunaivibrio</taxon>
    </lineage>
</organism>
<keyword evidence="1" id="KW-0732">Signal</keyword>
<dbReference type="AlphaFoldDB" id="A0A4R3JB85"/>
<protein>
    <submittedName>
        <fullName evidence="3">Uncharacterized protein DUF2059</fullName>
    </submittedName>
</protein>
<evidence type="ECO:0000256" key="1">
    <source>
        <dbReference type="SAM" id="SignalP"/>
    </source>
</evidence>
<evidence type="ECO:0000313" key="4">
    <source>
        <dbReference type="Proteomes" id="UP000295304"/>
    </source>
</evidence>
<comment type="caution">
    <text evidence="3">The sequence shown here is derived from an EMBL/GenBank/DDBJ whole genome shotgun (WGS) entry which is preliminary data.</text>
</comment>
<dbReference type="Pfam" id="PF09832">
    <property type="entry name" value="DUF2059"/>
    <property type="match status" value="1"/>
</dbReference>
<dbReference type="EMBL" id="SLZW01000004">
    <property type="protein sequence ID" value="TCS63168.1"/>
    <property type="molecule type" value="Genomic_DNA"/>
</dbReference>
<dbReference type="RefSeq" id="WP_132938882.1">
    <property type="nucleotide sequence ID" value="NZ_CP119676.1"/>
</dbReference>
<dbReference type="InterPro" id="IPR018637">
    <property type="entry name" value="DUF2059"/>
</dbReference>
<feature type="signal peptide" evidence="1">
    <location>
        <begin position="1"/>
        <end position="20"/>
    </location>
</feature>
<dbReference type="OrthoDB" id="5510290at2"/>
<dbReference type="Proteomes" id="UP000295304">
    <property type="component" value="Unassembled WGS sequence"/>
</dbReference>
<feature type="domain" description="DUF2059" evidence="2">
    <location>
        <begin position="91"/>
        <end position="141"/>
    </location>
</feature>
<gene>
    <name evidence="3" type="ORF">EDD55_104262</name>
</gene>
<sequence length="152" mass="17387">MKKIVFLALILACYPTLSFSQSFFENDAKNQNNTKNQDDAKSRLAAANRYADTMDFNKMMANMTAQMATKMPENKRASFVREMSSLDWSWMRKLMVTSMVQVFSTKELNTLADFYGSPTGREITRKLPAYMASFLSVAERQITQEMAASKNR</sequence>
<reference evidence="3 4" key="1">
    <citation type="submission" date="2019-03" db="EMBL/GenBank/DDBJ databases">
        <title>Genomic Encyclopedia of Type Strains, Phase IV (KMG-IV): sequencing the most valuable type-strain genomes for metagenomic binning, comparative biology and taxonomic classification.</title>
        <authorList>
            <person name="Goeker M."/>
        </authorList>
    </citation>
    <scope>NUCLEOTIDE SEQUENCE [LARGE SCALE GENOMIC DNA]</scope>
    <source>
        <strain evidence="3 4">DSM 101688</strain>
    </source>
</reference>
<evidence type="ECO:0000313" key="3">
    <source>
        <dbReference type="EMBL" id="TCS63168.1"/>
    </source>
</evidence>
<proteinExistence type="predicted"/>
<feature type="chain" id="PRO_5020514212" evidence="1">
    <location>
        <begin position="21"/>
        <end position="152"/>
    </location>
</feature>
<name>A0A4R3JB85_9PROT</name>
<keyword evidence="4" id="KW-1185">Reference proteome</keyword>